<dbReference type="OrthoDB" id="417697at2759"/>
<dbReference type="GO" id="GO:0008757">
    <property type="term" value="F:S-adenosylmethionine-dependent methyltransferase activity"/>
    <property type="evidence" value="ECO:0007669"/>
    <property type="project" value="UniProtKB-ARBA"/>
</dbReference>
<dbReference type="OMA" id="DAQRNWD"/>
<protein>
    <recommendedName>
        <fullName evidence="4">tRNA N(3)-methylcytidine methyltransferase</fullName>
        <ecNumber evidence="4">2.1.1.-</ecNumber>
    </recommendedName>
</protein>
<comment type="function">
    <text evidence="4">S-adenosyl-L-methionine-dependent methyltransferase.</text>
</comment>
<dbReference type="HOGENOM" id="CLU_029724_2_2_1"/>
<reference evidence="5" key="2">
    <citation type="submission" date="2015-06" db="UniProtKB">
        <authorList>
            <consortium name="EnsemblMetazoa"/>
        </authorList>
    </citation>
    <scope>IDENTIFICATION</scope>
</reference>
<dbReference type="InterPro" id="IPR029063">
    <property type="entry name" value="SAM-dependent_MTases_sf"/>
</dbReference>
<dbReference type="EMBL" id="CAEY01002009">
    <property type="status" value="NOT_ANNOTATED_CDS"/>
    <property type="molecule type" value="Genomic_DNA"/>
</dbReference>
<dbReference type="EnsemblMetazoa" id="tetur09g01480.1">
    <property type="protein sequence ID" value="tetur09g01480.1"/>
    <property type="gene ID" value="tetur09g01480"/>
</dbReference>
<dbReference type="AlphaFoldDB" id="T1KD30"/>
<evidence type="ECO:0000313" key="6">
    <source>
        <dbReference type="Proteomes" id="UP000015104"/>
    </source>
</evidence>
<evidence type="ECO:0000256" key="3">
    <source>
        <dbReference type="ARBA" id="ARBA00022679"/>
    </source>
</evidence>
<dbReference type="GO" id="GO:0008173">
    <property type="term" value="F:RNA methyltransferase activity"/>
    <property type="evidence" value="ECO:0007669"/>
    <property type="project" value="UniProtKB-ARBA"/>
</dbReference>
<dbReference type="eggNOG" id="KOG2361">
    <property type="taxonomic scope" value="Eukaryota"/>
</dbReference>
<evidence type="ECO:0000313" key="5">
    <source>
        <dbReference type="EnsemblMetazoa" id="tetur09g01480.1"/>
    </source>
</evidence>
<keyword evidence="2 4" id="KW-0489">Methyltransferase</keyword>
<dbReference type="GO" id="GO:0032259">
    <property type="term" value="P:methylation"/>
    <property type="evidence" value="ECO:0007669"/>
    <property type="project" value="UniProtKB-KW"/>
</dbReference>
<dbReference type="InterPro" id="IPR026113">
    <property type="entry name" value="METTL2/6/8-like"/>
</dbReference>
<dbReference type="SUPFAM" id="SSF53335">
    <property type="entry name" value="S-adenosyl-L-methionine-dependent methyltransferases"/>
    <property type="match status" value="1"/>
</dbReference>
<organism evidence="5 6">
    <name type="scientific">Tetranychus urticae</name>
    <name type="common">Two-spotted spider mite</name>
    <dbReference type="NCBI Taxonomy" id="32264"/>
    <lineage>
        <taxon>Eukaryota</taxon>
        <taxon>Metazoa</taxon>
        <taxon>Ecdysozoa</taxon>
        <taxon>Arthropoda</taxon>
        <taxon>Chelicerata</taxon>
        <taxon>Arachnida</taxon>
        <taxon>Acari</taxon>
        <taxon>Acariformes</taxon>
        <taxon>Trombidiformes</taxon>
        <taxon>Prostigmata</taxon>
        <taxon>Eleutherengona</taxon>
        <taxon>Raphignathae</taxon>
        <taxon>Tetranychoidea</taxon>
        <taxon>Tetranychidae</taxon>
        <taxon>Tetranychus</taxon>
    </lineage>
</organism>
<dbReference type="Gene3D" id="3.40.50.150">
    <property type="entry name" value="Vaccinia Virus protein VP39"/>
    <property type="match status" value="1"/>
</dbReference>
<sequence length="283" mass="32819">METIKQALKEEGVPRELSDSEIEKLLSDQCISTFQRNKLEREAKKNWDLFYKRNKNNFFKDRHWTTREFTELLTDQTIDEEKQISNKVLLEVGCGVGNFIFPLIETGCKYFFLACDFSPVAIDILKRNPLYNEEKCKAFVADITDKSTFVNSIDSFGYIGNIDIISLVFVLSAISPDKMSNAVDNLFEVLRPGGIVLFRDYGIFDHAMIRFSEGHKISDNFYVRQDGTRAFYFTKKNVMELFTKSGFQMISNEFVRKETVNKKEGISVPRIFIQSKFCKPKDL</sequence>
<dbReference type="STRING" id="32264.T1KD30"/>
<gene>
    <name evidence="5" type="primary">107362886</name>
</gene>
<dbReference type="Pfam" id="PF13489">
    <property type="entry name" value="Methyltransf_23"/>
    <property type="match status" value="1"/>
</dbReference>
<dbReference type="EC" id="2.1.1.-" evidence="4"/>
<proteinExistence type="inferred from homology"/>
<dbReference type="PIRSF" id="PIRSF037755">
    <property type="entry name" value="Mettl2_prd"/>
    <property type="match status" value="1"/>
</dbReference>
<reference evidence="6" key="1">
    <citation type="submission" date="2011-08" db="EMBL/GenBank/DDBJ databases">
        <authorList>
            <person name="Rombauts S."/>
        </authorList>
    </citation>
    <scope>NUCLEOTIDE SEQUENCE</scope>
    <source>
        <strain evidence="6">London</strain>
    </source>
</reference>
<keyword evidence="6" id="KW-1185">Reference proteome</keyword>
<dbReference type="CDD" id="cd02440">
    <property type="entry name" value="AdoMet_MTases"/>
    <property type="match status" value="1"/>
</dbReference>
<evidence type="ECO:0000256" key="2">
    <source>
        <dbReference type="ARBA" id="ARBA00022603"/>
    </source>
</evidence>
<dbReference type="Proteomes" id="UP000015104">
    <property type="component" value="Unassembled WGS sequence"/>
</dbReference>
<keyword evidence="3 4" id="KW-0808">Transferase</keyword>
<name>T1KD30_TETUR</name>
<evidence type="ECO:0000256" key="1">
    <source>
        <dbReference type="ARBA" id="ARBA00009725"/>
    </source>
</evidence>
<dbReference type="PANTHER" id="PTHR22809:SF5">
    <property type="entry name" value="TRNA N(3)-METHYLCYTIDINE METHYLTRANSFERASE METTL6"/>
    <property type="match status" value="1"/>
</dbReference>
<dbReference type="PANTHER" id="PTHR22809">
    <property type="entry name" value="METHYLTRANSFERASE-RELATED"/>
    <property type="match status" value="1"/>
</dbReference>
<comment type="similarity">
    <text evidence="1 4">Belongs to the methyltransferase superfamily. METL family.</text>
</comment>
<accession>T1KD30</accession>
<dbReference type="KEGG" id="tut:107362886"/>
<evidence type="ECO:0000256" key="4">
    <source>
        <dbReference type="PIRNR" id="PIRNR037755"/>
    </source>
</evidence>